<dbReference type="Pfam" id="PF01408">
    <property type="entry name" value="GFO_IDH_MocA"/>
    <property type="match status" value="1"/>
</dbReference>
<evidence type="ECO:0000259" key="1">
    <source>
        <dbReference type="Pfam" id="PF01408"/>
    </source>
</evidence>
<dbReference type="Proteomes" id="UP000254425">
    <property type="component" value="Chromosome"/>
</dbReference>
<protein>
    <submittedName>
        <fullName evidence="3">Gfo/Idh/MocA family oxidoreductase</fullName>
    </submittedName>
</protein>
<dbReference type="GO" id="GO:0000166">
    <property type="term" value="F:nucleotide binding"/>
    <property type="evidence" value="ECO:0007669"/>
    <property type="project" value="InterPro"/>
</dbReference>
<proteinExistence type="predicted"/>
<dbReference type="Pfam" id="PF22725">
    <property type="entry name" value="GFO_IDH_MocA_C3"/>
    <property type="match status" value="1"/>
</dbReference>
<reference evidence="3 4" key="1">
    <citation type="submission" date="2018-07" db="EMBL/GenBank/DDBJ databases">
        <title>Draft genome of the type strain Streptomyces armeniacus ATCC 15676.</title>
        <authorList>
            <person name="Labana P."/>
            <person name="Gosse J.T."/>
            <person name="Boddy C.N."/>
        </authorList>
    </citation>
    <scope>NUCLEOTIDE SEQUENCE [LARGE SCALE GENOMIC DNA]</scope>
    <source>
        <strain evidence="3 4">ATCC 15676</strain>
    </source>
</reference>
<dbReference type="PANTHER" id="PTHR43377:SF1">
    <property type="entry name" value="BILIVERDIN REDUCTASE A"/>
    <property type="match status" value="1"/>
</dbReference>
<feature type="domain" description="GFO/IDH/MocA-like oxidoreductase" evidence="2">
    <location>
        <begin position="129"/>
        <end position="252"/>
    </location>
</feature>
<dbReference type="KEGG" id="sarm:DVA86_19310"/>
<gene>
    <name evidence="3" type="ORF">DVA86_19310</name>
</gene>
<organism evidence="3 4">
    <name type="scientific">Streptomyces armeniacus</name>
    <dbReference type="NCBI Taxonomy" id="83291"/>
    <lineage>
        <taxon>Bacteria</taxon>
        <taxon>Bacillati</taxon>
        <taxon>Actinomycetota</taxon>
        <taxon>Actinomycetes</taxon>
        <taxon>Kitasatosporales</taxon>
        <taxon>Streptomycetaceae</taxon>
        <taxon>Streptomyces</taxon>
    </lineage>
</organism>
<dbReference type="InterPro" id="IPR036291">
    <property type="entry name" value="NAD(P)-bd_dom_sf"/>
</dbReference>
<dbReference type="InterPro" id="IPR055170">
    <property type="entry name" value="GFO_IDH_MocA-like_dom"/>
</dbReference>
<evidence type="ECO:0000259" key="2">
    <source>
        <dbReference type="Pfam" id="PF22725"/>
    </source>
</evidence>
<sequence>MPLSLAVVGAGFMGSLHARTVAECDTAELAALVDLDETAGRRAAEEYGARWHRTVEDALEDPSIDAYIVALPDRLHVAATSTLLAAGKPVLLEKPMADTLDGARAIADAARRGGARLLVGQLLRFDPRYAQAAEAVRGGAAGDPVVAKAGRFAVRDIGTRTNGTSSVVFYLGIHDVDALQWVTGSRITRVYSRAVSRLMPSLGVDSEDAILSVVDFADGFVGQLFNGWVRPENSAFQIDGRLELIGTSGTVEVDVRDHGLQIGSSKGYALPDGNHWPDVNGRISGDLAAEVAHFVRALRRDEDFVISVDEAMSAVAVNDAILRSVGSGQAEDVEGL</sequence>
<feature type="domain" description="Gfo/Idh/MocA-like oxidoreductase N-terminal" evidence="1">
    <location>
        <begin position="5"/>
        <end position="120"/>
    </location>
</feature>
<dbReference type="InterPro" id="IPR051450">
    <property type="entry name" value="Gfo/Idh/MocA_Oxidoreductases"/>
</dbReference>
<dbReference type="SUPFAM" id="SSF55347">
    <property type="entry name" value="Glyceraldehyde-3-phosphate dehydrogenase-like, C-terminal domain"/>
    <property type="match status" value="1"/>
</dbReference>
<dbReference type="InterPro" id="IPR000683">
    <property type="entry name" value="Gfo/Idh/MocA-like_OxRdtase_N"/>
</dbReference>
<dbReference type="Gene3D" id="3.30.360.10">
    <property type="entry name" value="Dihydrodipicolinate Reductase, domain 2"/>
    <property type="match status" value="1"/>
</dbReference>
<name>A0A345XS55_9ACTN</name>
<dbReference type="Gene3D" id="3.40.50.720">
    <property type="entry name" value="NAD(P)-binding Rossmann-like Domain"/>
    <property type="match status" value="1"/>
</dbReference>
<evidence type="ECO:0000313" key="4">
    <source>
        <dbReference type="Proteomes" id="UP000254425"/>
    </source>
</evidence>
<dbReference type="EMBL" id="CP031320">
    <property type="protein sequence ID" value="AXK34471.1"/>
    <property type="molecule type" value="Genomic_DNA"/>
</dbReference>
<evidence type="ECO:0000313" key="3">
    <source>
        <dbReference type="EMBL" id="AXK34471.1"/>
    </source>
</evidence>
<keyword evidence="4" id="KW-1185">Reference proteome</keyword>
<dbReference type="AlphaFoldDB" id="A0A345XS55"/>
<dbReference type="PANTHER" id="PTHR43377">
    <property type="entry name" value="BILIVERDIN REDUCTASE A"/>
    <property type="match status" value="1"/>
</dbReference>
<dbReference type="SUPFAM" id="SSF51735">
    <property type="entry name" value="NAD(P)-binding Rossmann-fold domains"/>
    <property type="match status" value="1"/>
</dbReference>
<accession>A0A345XS55</accession>
<dbReference type="RefSeq" id="WP_208879923.1">
    <property type="nucleotide sequence ID" value="NZ_CP031320.1"/>
</dbReference>